<dbReference type="InterPro" id="IPR036390">
    <property type="entry name" value="WH_DNA-bd_sf"/>
</dbReference>
<dbReference type="EMBL" id="JABFCX010000002">
    <property type="protein sequence ID" value="NNU15071.1"/>
    <property type="molecule type" value="Genomic_DNA"/>
</dbReference>
<comment type="caution">
    <text evidence="1">The sequence shown here is derived from an EMBL/GenBank/DDBJ whole genome shotgun (WGS) entry which is preliminary data.</text>
</comment>
<name>A0A7Y3RK83_9PROT</name>
<dbReference type="InterPro" id="IPR036388">
    <property type="entry name" value="WH-like_DNA-bd_sf"/>
</dbReference>
<keyword evidence="2" id="KW-1185">Reference proteome</keyword>
<accession>A0A7Y3RK83</accession>
<gene>
    <name evidence="1" type="ORF">HK107_01875</name>
</gene>
<dbReference type="Proteomes" id="UP000536835">
    <property type="component" value="Unassembled WGS sequence"/>
</dbReference>
<reference evidence="1 2" key="1">
    <citation type="submission" date="2020-05" db="EMBL/GenBank/DDBJ databases">
        <title>Parvularcula mediterraneae sp. nov., isolated from polypropylene straw from shallow seawater of the seashore of Laganas in Zakynthos island, Greece.</title>
        <authorList>
            <person name="Szabo I."/>
            <person name="Al-Omari J."/>
            <person name="Rado J."/>
            <person name="Szerdahelyi G.S."/>
        </authorList>
    </citation>
    <scope>NUCLEOTIDE SEQUENCE [LARGE SCALE GENOMIC DNA]</scope>
    <source>
        <strain evidence="1 2">ZS-1/3</strain>
    </source>
</reference>
<dbReference type="RefSeq" id="WP_173196245.1">
    <property type="nucleotide sequence ID" value="NZ_JABFCX010000002.1"/>
</dbReference>
<dbReference type="InterPro" id="IPR021660">
    <property type="entry name" value="DUF3253"/>
</dbReference>
<protein>
    <submittedName>
        <fullName evidence="1">DUF3253 domain-containing protein</fullName>
    </submittedName>
</protein>
<dbReference type="Pfam" id="PF11625">
    <property type="entry name" value="DUF3253"/>
    <property type="match status" value="1"/>
</dbReference>
<dbReference type="AlphaFoldDB" id="A0A7Y3RK83"/>
<evidence type="ECO:0000313" key="1">
    <source>
        <dbReference type="EMBL" id="NNU15071.1"/>
    </source>
</evidence>
<organism evidence="1 2">
    <name type="scientific">Parvularcula mediterranea</name>
    <dbReference type="NCBI Taxonomy" id="2732508"/>
    <lineage>
        <taxon>Bacteria</taxon>
        <taxon>Pseudomonadati</taxon>
        <taxon>Pseudomonadota</taxon>
        <taxon>Alphaproteobacteria</taxon>
        <taxon>Parvularculales</taxon>
        <taxon>Parvularculaceae</taxon>
        <taxon>Parvularcula</taxon>
    </lineage>
</organism>
<sequence>MELRDAILDTLAKRDPGKSICPSEAARAAAGDGEWRSLMTAIRSEGRVLAAEGLIEVTKKGKVVDPETVKGVIRYRIKEPQDV</sequence>
<evidence type="ECO:0000313" key="2">
    <source>
        <dbReference type="Proteomes" id="UP000536835"/>
    </source>
</evidence>
<dbReference type="SUPFAM" id="SSF46785">
    <property type="entry name" value="Winged helix' DNA-binding domain"/>
    <property type="match status" value="1"/>
</dbReference>
<dbReference type="Gene3D" id="1.10.10.10">
    <property type="entry name" value="Winged helix-like DNA-binding domain superfamily/Winged helix DNA-binding domain"/>
    <property type="match status" value="1"/>
</dbReference>
<proteinExistence type="predicted"/>